<dbReference type="Gene3D" id="3.10.129.10">
    <property type="entry name" value="Hotdog Thioesterase"/>
    <property type="match status" value="1"/>
</dbReference>
<dbReference type="EMBL" id="JBHSNO010000001">
    <property type="protein sequence ID" value="MFC5587747.1"/>
    <property type="molecule type" value="Genomic_DNA"/>
</dbReference>
<evidence type="ECO:0000313" key="3">
    <source>
        <dbReference type="Proteomes" id="UP001596109"/>
    </source>
</evidence>
<feature type="domain" description="MaoC-like" evidence="1">
    <location>
        <begin position="14"/>
        <end position="102"/>
    </location>
</feature>
<comment type="caution">
    <text evidence="2">The sequence shown here is derived from an EMBL/GenBank/DDBJ whole genome shotgun (WGS) entry which is preliminary data.</text>
</comment>
<dbReference type="PRINTS" id="PR01483">
    <property type="entry name" value="FASYNTHASE"/>
</dbReference>
<name>A0ABW0TEA2_9BACL</name>
<evidence type="ECO:0000259" key="1">
    <source>
        <dbReference type="Pfam" id="PF01575"/>
    </source>
</evidence>
<keyword evidence="3" id="KW-1185">Reference proteome</keyword>
<dbReference type="PANTHER" id="PTHR43841">
    <property type="entry name" value="3-HYDROXYACYL-THIOESTER DEHYDRATASE HTDX-RELATED"/>
    <property type="match status" value="1"/>
</dbReference>
<proteinExistence type="predicted"/>
<reference evidence="3" key="1">
    <citation type="journal article" date="2019" name="Int. J. Syst. Evol. Microbiol.">
        <title>The Global Catalogue of Microorganisms (GCM) 10K type strain sequencing project: providing services to taxonomists for standard genome sequencing and annotation.</title>
        <authorList>
            <consortium name="The Broad Institute Genomics Platform"/>
            <consortium name="The Broad Institute Genome Sequencing Center for Infectious Disease"/>
            <person name="Wu L."/>
            <person name="Ma J."/>
        </authorList>
    </citation>
    <scope>NUCLEOTIDE SEQUENCE [LARGE SCALE GENOMIC DNA]</scope>
    <source>
        <strain evidence="3">CGMCC 4.1434</strain>
    </source>
</reference>
<organism evidence="2 3">
    <name type="scientific">Sporosarcina soli</name>
    <dbReference type="NCBI Taxonomy" id="334736"/>
    <lineage>
        <taxon>Bacteria</taxon>
        <taxon>Bacillati</taxon>
        <taxon>Bacillota</taxon>
        <taxon>Bacilli</taxon>
        <taxon>Bacillales</taxon>
        <taxon>Caryophanaceae</taxon>
        <taxon>Sporosarcina</taxon>
    </lineage>
</organism>
<dbReference type="SUPFAM" id="SSF54637">
    <property type="entry name" value="Thioesterase/thiol ester dehydrase-isomerase"/>
    <property type="match status" value="1"/>
</dbReference>
<dbReference type="Proteomes" id="UP001596109">
    <property type="component" value="Unassembled WGS sequence"/>
</dbReference>
<gene>
    <name evidence="2" type="ORF">ACFPRA_02335</name>
</gene>
<dbReference type="InterPro" id="IPR029069">
    <property type="entry name" value="HotDog_dom_sf"/>
</dbReference>
<sequence>MASLKELESVQFPEITHTQLVKYAGASGDFNPIHTVEPFAVQAGLGSVIAHGMLVMGFIGETIPRWFENHAIKKFSGRFKGMTKPGEKIVISGHVVEEKEGRLFCTAQAANADGDVKIIAKFEVVKKL</sequence>
<dbReference type="PANTHER" id="PTHR43841:SF3">
    <property type="entry name" value="(3R)-HYDROXYACYL-ACP DEHYDRATASE SUBUNIT HADB"/>
    <property type="match status" value="1"/>
</dbReference>
<dbReference type="Pfam" id="PF01575">
    <property type="entry name" value="MaoC_dehydratas"/>
    <property type="match status" value="1"/>
</dbReference>
<dbReference type="RefSeq" id="WP_381430161.1">
    <property type="nucleotide sequence ID" value="NZ_JBHSNO010000001.1"/>
</dbReference>
<evidence type="ECO:0000313" key="2">
    <source>
        <dbReference type="EMBL" id="MFC5587747.1"/>
    </source>
</evidence>
<dbReference type="InterPro" id="IPR002539">
    <property type="entry name" value="MaoC-like_dom"/>
</dbReference>
<accession>A0ABW0TEA2</accession>
<dbReference type="InterPro" id="IPR003965">
    <property type="entry name" value="Fatty_acid_synthase"/>
</dbReference>
<protein>
    <submittedName>
        <fullName evidence="2">MaoC/PaaZ C-terminal domain-containing protein</fullName>
    </submittedName>
</protein>